<name>A0ABD3LUM0_EUCGL</name>
<keyword evidence="3 4" id="KW-0964">Secreted</keyword>
<dbReference type="PANTHER" id="PTHR21495">
    <property type="entry name" value="NUCLEOPORIN-RELATED"/>
    <property type="match status" value="1"/>
</dbReference>
<proteinExistence type="inferred from homology"/>
<keyword evidence="4" id="KW-0732">Signal</keyword>
<comment type="subunit">
    <text evidence="2 4">Homodimer.</text>
</comment>
<evidence type="ECO:0000313" key="6">
    <source>
        <dbReference type="Proteomes" id="UP001634007"/>
    </source>
</evidence>
<dbReference type="GO" id="GO:0009699">
    <property type="term" value="P:phenylpropanoid biosynthetic process"/>
    <property type="evidence" value="ECO:0007669"/>
    <property type="project" value="UniProtKB-ARBA"/>
</dbReference>
<organism evidence="5 6">
    <name type="scientific">Eucalyptus globulus</name>
    <name type="common">Tasmanian blue gum</name>
    <dbReference type="NCBI Taxonomy" id="34317"/>
    <lineage>
        <taxon>Eukaryota</taxon>
        <taxon>Viridiplantae</taxon>
        <taxon>Streptophyta</taxon>
        <taxon>Embryophyta</taxon>
        <taxon>Tracheophyta</taxon>
        <taxon>Spermatophyta</taxon>
        <taxon>Magnoliopsida</taxon>
        <taxon>eudicotyledons</taxon>
        <taxon>Gunneridae</taxon>
        <taxon>Pentapetalae</taxon>
        <taxon>rosids</taxon>
        <taxon>malvids</taxon>
        <taxon>Myrtales</taxon>
        <taxon>Myrtaceae</taxon>
        <taxon>Myrtoideae</taxon>
        <taxon>Eucalypteae</taxon>
        <taxon>Eucalyptus</taxon>
    </lineage>
</organism>
<feature type="signal peptide" evidence="4">
    <location>
        <begin position="1"/>
        <end position="24"/>
    </location>
</feature>
<dbReference type="InterPro" id="IPR004265">
    <property type="entry name" value="Dirigent"/>
</dbReference>
<evidence type="ECO:0000256" key="3">
    <source>
        <dbReference type="ARBA" id="ARBA00022525"/>
    </source>
</evidence>
<protein>
    <recommendedName>
        <fullName evidence="4">Dirigent protein</fullName>
    </recommendedName>
</protein>
<comment type="caution">
    <text evidence="5">The sequence shown here is derived from an EMBL/GenBank/DDBJ whole genome shotgun (WGS) entry which is preliminary data.</text>
</comment>
<comment type="similarity">
    <text evidence="1 4">Belongs to the plant dirigent protein family.</text>
</comment>
<gene>
    <name evidence="5" type="ORF">ACJRO7_002485</name>
</gene>
<keyword evidence="4" id="KW-0052">Apoplast</keyword>
<evidence type="ECO:0000313" key="5">
    <source>
        <dbReference type="EMBL" id="KAL3755439.1"/>
    </source>
</evidence>
<sequence length="180" mass="19709">MALTLTKLFLFSFLVSSTVLTGNSQPLTSKREKLTRFRVYVQDRIAGSNATVLHVAQAPTTKQSTTSFGLVTVFDDALTVGPEMSSKNVGVVQGTSAFASQSEVALSMSMNFVFTEGKYNRSSLTVVGRNVLSLKVREMPIVGGTGLFRLARGYIQTSTYSLDLKKGLAVLVYDFFVYRY</sequence>
<accession>A0ABD3LUM0</accession>
<dbReference type="EMBL" id="JBJKBG010000001">
    <property type="protein sequence ID" value="KAL3755439.1"/>
    <property type="molecule type" value="Genomic_DNA"/>
</dbReference>
<dbReference type="AlphaFoldDB" id="A0ABD3LUM0"/>
<dbReference type="Pfam" id="PF03018">
    <property type="entry name" value="Dirigent"/>
    <property type="match status" value="1"/>
</dbReference>
<evidence type="ECO:0000256" key="1">
    <source>
        <dbReference type="ARBA" id="ARBA00010746"/>
    </source>
</evidence>
<feature type="chain" id="PRO_5044528853" description="Dirigent protein" evidence="4">
    <location>
        <begin position="25"/>
        <end position="180"/>
    </location>
</feature>
<dbReference type="GO" id="GO:0048046">
    <property type="term" value="C:apoplast"/>
    <property type="evidence" value="ECO:0007669"/>
    <property type="project" value="UniProtKB-SubCell"/>
</dbReference>
<evidence type="ECO:0000256" key="4">
    <source>
        <dbReference type="RuleBase" id="RU363099"/>
    </source>
</evidence>
<dbReference type="Proteomes" id="UP001634007">
    <property type="component" value="Unassembled WGS sequence"/>
</dbReference>
<comment type="function">
    <text evidence="4">Dirigent proteins impart stereoselectivity on the phenoxy radical-coupling reaction, yielding optically active lignans from two molecules of coniferyl alcohol in the biosynthesis of lignans, flavonolignans, and alkaloids and thus plays a central role in plant secondary metabolism.</text>
</comment>
<comment type="subcellular location">
    <subcellularLocation>
        <location evidence="4">Secreted</location>
        <location evidence="4">Extracellular space</location>
        <location evidence="4">Apoplast</location>
    </subcellularLocation>
</comment>
<evidence type="ECO:0000256" key="2">
    <source>
        <dbReference type="ARBA" id="ARBA00011738"/>
    </source>
</evidence>
<dbReference type="InterPro" id="IPR044859">
    <property type="entry name" value="Allene_oxi_cyc_Dirigent"/>
</dbReference>
<dbReference type="Gene3D" id="2.40.480.10">
    <property type="entry name" value="Allene oxide cyclase-like"/>
    <property type="match status" value="1"/>
</dbReference>
<reference evidence="5 6" key="1">
    <citation type="submission" date="2024-11" db="EMBL/GenBank/DDBJ databases">
        <title>Chromosome-level genome assembly of Eucalyptus globulus Labill. provides insights into its genome evolution.</title>
        <authorList>
            <person name="Li X."/>
        </authorList>
    </citation>
    <scope>NUCLEOTIDE SEQUENCE [LARGE SCALE GENOMIC DNA]</scope>
    <source>
        <strain evidence="5">CL2024</strain>
        <tissue evidence="5">Fresh tender leaves</tissue>
    </source>
</reference>
<keyword evidence="6" id="KW-1185">Reference proteome</keyword>